<dbReference type="EMBL" id="JABFOR010000006">
    <property type="protein sequence ID" value="NOJ70449.1"/>
    <property type="molecule type" value="Genomic_DNA"/>
</dbReference>
<name>A0AAP7DIB8_PAEAL</name>
<dbReference type="RefSeq" id="WP_171415932.1">
    <property type="nucleotide sequence ID" value="NZ_JABFOR010000006.1"/>
</dbReference>
<protein>
    <submittedName>
        <fullName evidence="1">Uncharacterized protein</fullName>
    </submittedName>
</protein>
<dbReference type="AlphaFoldDB" id="A0AAP7DIB8"/>
<gene>
    <name evidence="1" type="ORF">HMI46_07785</name>
</gene>
<sequence>MDPKYEKIEGKICKLLIKLNTSLRGKTFNESIHLEPIVNLVKFLSTAEATYVRRKLLKNFDFTYSSMISEMEYHEGEQRNKLRSAIKTMERMILDFLNVSLSQEEPEYEFISRLEGVRRDQSYKTEMIEVLNEIFLYTSNKQCISKKLAYSLFLINIDLINESGYLTEPFKDWNEMLESKNTAFNYHLSFYEVIEEIFGHGVRL</sequence>
<proteinExistence type="predicted"/>
<reference evidence="1 2" key="1">
    <citation type="submission" date="2020-05" db="EMBL/GenBank/DDBJ databases">
        <title>Whole genome sequencing and identification of novel metabolites from Paenibacillus alvei strain JR949.</title>
        <authorList>
            <person name="Rajendhran J."/>
            <person name="Sree Pranav P."/>
            <person name="Mahalakshmi B."/>
            <person name="Karthikeyan R."/>
        </authorList>
    </citation>
    <scope>NUCLEOTIDE SEQUENCE [LARGE SCALE GENOMIC DNA]</scope>
    <source>
        <strain evidence="1 2">JR949</strain>
    </source>
</reference>
<evidence type="ECO:0000313" key="1">
    <source>
        <dbReference type="EMBL" id="NOJ70449.1"/>
    </source>
</evidence>
<comment type="caution">
    <text evidence="1">The sequence shown here is derived from an EMBL/GenBank/DDBJ whole genome shotgun (WGS) entry which is preliminary data.</text>
</comment>
<dbReference type="Proteomes" id="UP000552038">
    <property type="component" value="Unassembled WGS sequence"/>
</dbReference>
<organism evidence="1 2">
    <name type="scientific">Paenibacillus alvei</name>
    <name type="common">Bacillus alvei</name>
    <dbReference type="NCBI Taxonomy" id="44250"/>
    <lineage>
        <taxon>Bacteria</taxon>
        <taxon>Bacillati</taxon>
        <taxon>Bacillota</taxon>
        <taxon>Bacilli</taxon>
        <taxon>Bacillales</taxon>
        <taxon>Paenibacillaceae</taxon>
        <taxon>Paenibacillus</taxon>
    </lineage>
</organism>
<evidence type="ECO:0000313" key="2">
    <source>
        <dbReference type="Proteomes" id="UP000552038"/>
    </source>
</evidence>
<accession>A0AAP7DIB8</accession>